<evidence type="ECO:0000313" key="6">
    <source>
        <dbReference type="Proteomes" id="UP000019760"/>
    </source>
</evidence>
<dbReference type="InterPro" id="IPR051600">
    <property type="entry name" value="Beta-PGM-like"/>
</dbReference>
<keyword evidence="3" id="KW-0479">Metal-binding</keyword>
<dbReference type="RefSeq" id="WP_132126984.1">
    <property type="nucleotide sequence ID" value="NZ_BAND01000069.1"/>
</dbReference>
<comment type="similarity">
    <text evidence="2">Belongs to the HAD-like hydrolase superfamily. CbbY/CbbZ/Gph/YieH family.</text>
</comment>
<dbReference type="PANTHER" id="PTHR46193:SF10">
    <property type="entry name" value="6-PHOSPHOGLUCONATE PHOSPHATASE"/>
    <property type="match status" value="1"/>
</dbReference>
<dbReference type="InterPro" id="IPR036412">
    <property type="entry name" value="HAD-like_sf"/>
</dbReference>
<dbReference type="SUPFAM" id="SSF56784">
    <property type="entry name" value="HAD-like"/>
    <property type="match status" value="1"/>
</dbReference>
<dbReference type="InterPro" id="IPR023214">
    <property type="entry name" value="HAD_sf"/>
</dbReference>
<comment type="caution">
    <text evidence="5">The sequence shown here is derived from an EMBL/GenBank/DDBJ whole genome shotgun (WGS) entry which is preliminary data.</text>
</comment>
<dbReference type="InterPro" id="IPR006439">
    <property type="entry name" value="HAD-SF_hydro_IA"/>
</dbReference>
<proteinExistence type="inferred from homology"/>
<organism evidence="5 6">
    <name type="scientific">Acidomonas methanolica NBRC 104435</name>
    <dbReference type="NCBI Taxonomy" id="1231351"/>
    <lineage>
        <taxon>Bacteria</taxon>
        <taxon>Pseudomonadati</taxon>
        <taxon>Pseudomonadota</taxon>
        <taxon>Alphaproteobacteria</taxon>
        <taxon>Acetobacterales</taxon>
        <taxon>Acetobacteraceae</taxon>
        <taxon>Acidomonas</taxon>
    </lineage>
</organism>
<dbReference type="Proteomes" id="UP000019760">
    <property type="component" value="Unassembled WGS sequence"/>
</dbReference>
<dbReference type="GO" id="GO:0016787">
    <property type="term" value="F:hydrolase activity"/>
    <property type="evidence" value="ECO:0007669"/>
    <property type="project" value="UniProtKB-KW"/>
</dbReference>
<evidence type="ECO:0000256" key="2">
    <source>
        <dbReference type="ARBA" id="ARBA00006171"/>
    </source>
</evidence>
<dbReference type="PANTHER" id="PTHR46193">
    <property type="entry name" value="6-PHOSPHOGLUCONATE PHOSPHATASE"/>
    <property type="match status" value="1"/>
</dbReference>
<evidence type="ECO:0000256" key="1">
    <source>
        <dbReference type="ARBA" id="ARBA00001946"/>
    </source>
</evidence>
<keyword evidence="4" id="KW-0460">Magnesium</keyword>
<evidence type="ECO:0000256" key="4">
    <source>
        <dbReference type="ARBA" id="ARBA00022842"/>
    </source>
</evidence>
<dbReference type="InterPro" id="IPR023198">
    <property type="entry name" value="PGP-like_dom2"/>
</dbReference>
<comment type="cofactor">
    <cofactor evidence="1">
        <name>Mg(2+)</name>
        <dbReference type="ChEBI" id="CHEBI:18420"/>
    </cofactor>
</comment>
<gene>
    <name evidence="5" type="ORF">Amme_069_002</name>
</gene>
<dbReference type="SFLD" id="SFLDS00003">
    <property type="entry name" value="Haloacid_Dehalogenase"/>
    <property type="match status" value="1"/>
</dbReference>
<dbReference type="NCBIfam" id="TIGR01509">
    <property type="entry name" value="HAD-SF-IA-v3"/>
    <property type="match status" value="1"/>
</dbReference>
<evidence type="ECO:0000313" key="5">
    <source>
        <dbReference type="EMBL" id="GAJ29609.1"/>
    </source>
</evidence>
<keyword evidence="5" id="KW-0378">Hydrolase</keyword>
<sequence length="235" mass="25590">MSDTQPHALDPEGRLRLVLFDCDGVLIDSEAPAIRLIARRAAERGAPLSFEEAMERHAGKALGHIQHELEAEYGVSLGMDWVARIQDDLVALMREEAEPVPGAPAMLEAMGPLGLPFRVGSNSSRAEMTAKFGRVGFTAHFPEDRVHSAREMGRPKPDPHVYLHAAAQEGVSPSECVVVEDSDPGVQAAHDAGMACILLRPHGPMPPHDWPGLVHIRHLDELVPLLARVKRTQTS</sequence>
<dbReference type="Gene3D" id="3.40.50.1000">
    <property type="entry name" value="HAD superfamily/HAD-like"/>
    <property type="match status" value="1"/>
</dbReference>
<dbReference type="GO" id="GO:0046872">
    <property type="term" value="F:metal ion binding"/>
    <property type="evidence" value="ECO:0007669"/>
    <property type="project" value="UniProtKB-KW"/>
</dbReference>
<dbReference type="Pfam" id="PF00702">
    <property type="entry name" value="Hydrolase"/>
    <property type="match status" value="1"/>
</dbReference>
<name>A0A023D686_ACIMT</name>
<reference evidence="5 6" key="2">
    <citation type="journal article" date="2014" name="FEMS Microbiol. Lett.">
        <title>Draft genomic DNA sequence of the facultatively methylotrophic bacterium Acidomonas methanolica type strain MB58.</title>
        <authorList>
            <person name="Higashiura N."/>
            <person name="Hadano H."/>
            <person name="Hirakawa H."/>
            <person name="Matsutani M."/>
            <person name="Takabe S."/>
            <person name="Matsushita K."/>
            <person name="Azuma Y."/>
        </authorList>
    </citation>
    <scope>NUCLEOTIDE SEQUENCE [LARGE SCALE GENOMIC DNA]</scope>
    <source>
        <strain evidence="5 6">MB58</strain>
    </source>
</reference>
<dbReference type="OrthoDB" id="9797743at2"/>
<evidence type="ECO:0000256" key="3">
    <source>
        <dbReference type="ARBA" id="ARBA00022723"/>
    </source>
</evidence>
<reference evidence="6" key="1">
    <citation type="journal article" date="2014" name="FEMS Microbiol. Lett.">
        <title>Draft Genomic DNA Sequence of the Facultatively Methylotrophic Bacterium Acidomonas methanolica type strain MB58.</title>
        <authorList>
            <person name="Higashiura N."/>
            <person name="Hadano H."/>
            <person name="Hirakawa H."/>
            <person name="Matsutani M."/>
            <person name="Takabe S."/>
            <person name="Matsushita K."/>
            <person name="Azuma Y."/>
        </authorList>
    </citation>
    <scope>NUCLEOTIDE SEQUENCE [LARGE SCALE GENOMIC DNA]</scope>
    <source>
        <strain evidence="6">MB58</strain>
    </source>
</reference>
<dbReference type="EMBL" id="BAND01000069">
    <property type="protein sequence ID" value="GAJ29609.1"/>
    <property type="molecule type" value="Genomic_DNA"/>
</dbReference>
<dbReference type="SFLD" id="SFLDG01129">
    <property type="entry name" value="C1.5:_HAD__Beta-PGM__Phosphata"/>
    <property type="match status" value="1"/>
</dbReference>
<dbReference type="Gene3D" id="1.10.150.240">
    <property type="entry name" value="Putative phosphatase, domain 2"/>
    <property type="match status" value="1"/>
</dbReference>
<protein>
    <submittedName>
        <fullName evidence="5">Hydrolase/phosphatase/phosphohexomutase</fullName>
    </submittedName>
</protein>
<accession>A0A023D686</accession>
<keyword evidence="6" id="KW-1185">Reference proteome</keyword>
<dbReference type="AlphaFoldDB" id="A0A023D686"/>
<dbReference type="PRINTS" id="PR00413">
    <property type="entry name" value="HADHALOGNASE"/>
</dbReference>